<feature type="region of interest" description="Disordered" evidence="6">
    <location>
        <begin position="76"/>
        <end position="134"/>
    </location>
</feature>
<dbReference type="AlphaFoldDB" id="A0AAV0WQH9"/>
<dbReference type="GO" id="GO:0035267">
    <property type="term" value="C:NuA4 histone acetyltransferase complex"/>
    <property type="evidence" value="ECO:0007669"/>
    <property type="project" value="TreeGrafter"/>
</dbReference>
<dbReference type="GO" id="GO:0006325">
    <property type="term" value="P:chromatin organization"/>
    <property type="evidence" value="ECO:0007669"/>
    <property type="project" value="UniProtKB-KW"/>
</dbReference>
<dbReference type="Gene3D" id="1.10.274.30">
    <property type="entry name" value="MRG domain"/>
    <property type="match status" value="1"/>
</dbReference>
<comment type="caution">
    <text evidence="9">The sequence shown here is derived from an EMBL/GenBank/DDBJ whole genome shotgun (WGS) entry which is preliminary data.</text>
</comment>
<dbReference type="PANTHER" id="PTHR10880">
    <property type="entry name" value="MORTALITY FACTOR 4-LIKE PROTEIN"/>
    <property type="match status" value="1"/>
</dbReference>
<evidence type="ECO:0000256" key="2">
    <source>
        <dbReference type="ARBA" id="ARBA00022853"/>
    </source>
</evidence>
<feature type="compositionally biased region" description="Polar residues" evidence="6">
    <location>
        <begin position="119"/>
        <end position="134"/>
    </location>
</feature>
<feature type="domain" description="MRG" evidence="7">
    <location>
        <begin position="282"/>
        <end position="461"/>
    </location>
</feature>
<organism evidence="9 10">
    <name type="scientific">Macrosiphum euphorbiae</name>
    <name type="common">potato aphid</name>
    <dbReference type="NCBI Taxonomy" id="13131"/>
    <lineage>
        <taxon>Eukaryota</taxon>
        <taxon>Metazoa</taxon>
        <taxon>Ecdysozoa</taxon>
        <taxon>Arthropoda</taxon>
        <taxon>Hexapoda</taxon>
        <taxon>Insecta</taxon>
        <taxon>Pterygota</taxon>
        <taxon>Neoptera</taxon>
        <taxon>Paraneoptera</taxon>
        <taxon>Hemiptera</taxon>
        <taxon>Sternorrhyncha</taxon>
        <taxon>Aphidomorpha</taxon>
        <taxon>Aphidoidea</taxon>
        <taxon>Aphididae</taxon>
        <taxon>Macrosiphini</taxon>
        <taxon>Macrosiphum</taxon>
    </lineage>
</organism>
<evidence type="ECO:0000259" key="8">
    <source>
        <dbReference type="Pfam" id="PF11717"/>
    </source>
</evidence>
<gene>
    <name evidence="9" type="ORF">MEUPH1_LOCUS13506</name>
</gene>
<accession>A0AAV0WQH9</accession>
<evidence type="ECO:0000256" key="4">
    <source>
        <dbReference type="ARBA" id="ARBA00023163"/>
    </source>
</evidence>
<feature type="compositionally biased region" description="Polar residues" evidence="6">
    <location>
        <begin position="233"/>
        <end position="242"/>
    </location>
</feature>
<evidence type="ECO:0000259" key="7">
    <source>
        <dbReference type="Pfam" id="PF05712"/>
    </source>
</evidence>
<reference evidence="9 10" key="1">
    <citation type="submission" date="2023-01" db="EMBL/GenBank/DDBJ databases">
        <authorList>
            <person name="Whitehead M."/>
        </authorList>
    </citation>
    <scope>NUCLEOTIDE SEQUENCE [LARGE SCALE GENOMIC DNA]</scope>
</reference>
<keyword evidence="10" id="KW-1185">Reference proteome</keyword>
<proteinExistence type="predicted"/>
<keyword evidence="2" id="KW-0156">Chromatin regulator</keyword>
<feature type="compositionally biased region" description="Basic residues" evidence="6">
    <location>
        <begin position="81"/>
        <end position="90"/>
    </location>
</feature>
<dbReference type="GO" id="GO:0005634">
    <property type="term" value="C:nucleus"/>
    <property type="evidence" value="ECO:0007669"/>
    <property type="project" value="UniProtKB-SubCell"/>
</dbReference>
<sequence>MAELSNNYQYAVGEKVFVYFDGLLYEAICLKRRKTDYGENQYYVHYKGFKSTWDEWSDEDDILPINQINISHKERLESNRKNCRRSKRGKKSQEPKETEDDSSRKPASRKRGRPKKNVDQSAEQAVGQSTVPAVGQSTVPAVGQSTVPAVGQSTVPTPAIGKSTVPAVEQSTVPAVEQSTVPAVGKSTVPAVGQSTVPAVGPSTVPAVGKSTVPAVGLSAESVVGQSDRENSAEPSVAQSTAPAFEQSAIPIVEDGPADRAVANIVLNIIPSSELLANKLRKLVIPFNLKNAVEFDCVIMHQHNYASQKLLKFPEKNFLAEVIYTFTNSSYFIDDSQKICSKMFCVTLMQYFNASVHKHLTYEVERIYCLKNKGMKCFINRLRNRPDINYIYKELIRPKAIWCYLYGPMYLLRLIVRLPTILISTSSLPQYDSDTFVHHIKQLIWFLKDNFDTYFTNNDYIQAEEMI</sequence>
<protein>
    <recommendedName>
        <fullName evidence="11">MRG domain-containing protein</fullName>
    </recommendedName>
</protein>
<dbReference type="Proteomes" id="UP001160148">
    <property type="component" value="Unassembled WGS sequence"/>
</dbReference>
<dbReference type="EMBL" id="CARXXK010000002">
    <property type="protein sequence ID" value="CAI6357936.1"/>
    <property type="molecule type" value="Genomic_DNA"/>
</dbReference>
<feature type="compositionally biased region" description="Basic residues" evidence="6">
    <location>
        <begin position="106"/>
        <end position="115"/>
    </location>
</feature>
<evidence type="ECO:0000256" key="5">
    <source>
        <dbReference type="ARBA" id="ARBA00023242"/>
    </source>
</evidence>
<dbReference type="Gene3D" id="2.30.30.140">
    <property type="match status" value="1"/>
</dbReference>
<comment type="subcellular location">
    <subcellularLocation>
        <location evidence="1">Nucleus</location>
    </subcellularLocation>
</comment>
<dbReference type="Pfam" id="PF05712">
    <property type="entry name" value="MRG"/>
    <property type="match status" value="1"/>
</dbReference>
<dbReference type="InterPro" id="IPR008676">
    <property type="entry name" value="MRG"/>
</dbReference>
<evidence type="ECO:0000313" key="9">
    <source>
        <dbReference type="EMBL" id="CAI6357936.1"/>
    </source>
</evidence>
<keyword evidence="5" id="KW-0539">Nucleus</keyword>
<evidence type="ECO:0000256" key="1">
    <source>
        <dbReference type="ARBA" id="ARBA00004123"/>
    </source>
</evidence>
<dbReference type="GO" id="GO:0006355">
    <property type="term" value="P:regulation of DNA-templated transcription"/>
    <property type="evidence" value="ECO:0007669"/>
    <property type="project" value="InterPro"/>
</dbReference>
<keyword evidence="3" id="KW-0805">Transcription regulation</keyword>
<evidence type="ECO:0000256" key="6">
    <source>
        <dbReference type="SAM" id="MobiDB-lite"/>
    </source>
</evidence>
<dbReference type="InterPro" id="IPR025995">
    <property type="entry name" value="Tudor-knot"/>
</dbReference>
<dbReference type="PROSITE" id="PS51640">
    <property type="entry name" value="MRG"/>
    <property type="match status" value="1"/>
</dbReference>
<dbReference type="InterPro" id="IPR026541">
    <property type="entry name" value="MRG_dom"/>
</dbReference>
<feature type="compositionally biased region" description="Basic and acidic residues" evidence="6">
    <location>
        <begin position="91"/>
        <end position="104"/>
    </location>
</feature>
<evidence type="ECO:0008006" key="11">
    <source>
        <dbReference type="Google" id="ProtNLM"/>
    </source>
</evidence>
<evidence type="ECO:0000256" key="3">
    <source>
        <dbReference type="ARBA" id="ARBA00023015"/>
    </source>
</evidence>
<name>A0AAV0WQH9_9HEMI</name>
<dbReference type="PANTHER" id="PTHR10880:SF15">
    <property type="entry name" value="MSL COMPLEX SUBUNIT 3"/>
    <property type="match status" value="1"/>
</dbReference>
<dbReference type="SUPFAM" id="SSF54160">
    <property type="entry name" value="Chromo domain-like"/>
    <property type="match status" value="1"/>
</dbReference>
<feature type="domain" description="Tudor-knot" evidence="8">
    <location>
        <begin position="12"/>
        <end position="62"/>
    </location>
</feature>
<dbReference type="InterPro" id="IPR016197">
    <property type="entry name" value="Chromo-like_dom_sf"/>
</dbReference>
<feature type="region of interest" description="Disordered" evidence="6">
    <location>
        <begin position="223"/>
        <end position="242"/>
    </location>
</feature>
<dbReference type="Pfam" id="PF11717">
    <property type="entry name" value="Tudor-knot"/>
    <property type="match status" value="1"/>
</dbReference>
<dbReference type="InterPro" id="IPR038217">
    <property type="entry name" value="MRG_C_sf"/>
</dbReference>
<keyword evidence="4" id="KW-0804">Transcription</keyword>
<evidence type="ECO:0000313" key="10">
    <source>
        <dbReference type="Proteomes" id="UP001160148"/>
    </source>
</evidence>